<dbReference type="EMBL" id="MVDE01000013">
    <property type="protein sequence ID" value="PKQ66672.1"/>
    <property type="molecule type" value="Genomic_DNA"/>
</dbReference>
<dbReference type="AlphaFoldDB" id="A0A2N3I8L3"/>
<name>A0A2N3I8L3_9BACT</name>
<protein>
    <submittedName>
        <fullName evidence="1">Uncharacterized protein</fullName>
    </submittedName>
</protein>
<gene>
    <name evidence="1" type="ORF">BZG01_10370</name>
</gene>
<evidence type="ECO:0000313" key="1">
    <source>
        <dbReference type="EMBL" id="PKQ66672.1"/>
    </source>
</evidence>
<accession>A0A2N3I8L3</accession>
<dbReference type="RefSeq" id="WP_101309769.1">
    <property type="nucleotide sequence ID" value="NZ_MVDE01000013.1"/>
</dbReference>
<proteinExistence type="predicted"/>
<organism evidence="1 2">
    <name type="scientific">Labilibaculum manganireducens</name>
    <dbReference type="NCBI Taxonomy" id="1940525"/>
    <lineage>
        <taxon>Bacteria</taxon>
        <taxon>Pseudomonadati</taxon>
        <taxon>Bacteroidota</taxon>
        <taxon>Bacteroidia</taxon>
        <taxon>Marinilabiliales</taxon>
        <taxon>Marinifilaceae</taxon>
        <taxon>Labilibaculum</taxon>
    </lineage>
</organism>
<evidence type="ECO:0000313" key="2">
    <source>
        <dbReference type="Proteomes" id="UP000233618"/>
    </source>
</evidence>
<dbReference type="Proteomes" id="UP000233618">
    <property type="component" value="Unassembled WGS sequence"/>
</dbReference>
<keyword evidence="2" id="KW-1185">Reference proteome</keyword>
<comment type="caution">
    <text evidence="1">The sequence shown here is derived from an EMBL/GenBank/DDBJ whole genome shotgun (WGS) entry which is preliminary data.</text>
</comment>
<reference evidence="1 2" key="1">
    <citation type="journal article" date="2017" name="Front. Microbiol.">
        <title>Labilibaculum manganireducens gen. nov., sp. nov. and Labilibaculum filiforme sp. nov., Novel Bacteroidetes Isolated from Subsurface Sediments of the Baltic Sea.</title>
        <authorList>
            <person name="Vandieken V."/>
            <person name="Marshall I.P."/>
            <person name="Niemann H."/>
            <person name="Engelen B."/>
            <person name="Cypionka H."/>
        </authorList>
    </citation>
    <scope>NUCLEOTIDE SEQUENCE [LARGE SCALE GENOMIC DNA]</scope>
    <source>
        <strain evidence="1 2">59.10-2M</strain>
    </source>
</reference>
<sequence>MATRPKNSEADTLELYRVALENAETQSEIATVMAELGYDSAKITEGKTLLTETRSAYDFNKTEDDESSAASAAFSDKKAELEKVFKLQRKKAKVIFRNDSLTADKLAISGEMPRTYIKWLEAAKKFYSVATTDTAIQTKLARLAITADSLTAANTLITELEAARAEYLKEVGESQDATKAKDAAFAKMDDWMSEFYAVARIGLEDNPQLLEALGKVVR</sequence>